<organism evidence="1 2">
    <name type="scientific">Pectobacterium versatile</name>
    <dbReference type="NCBI Taxonomy" id="2488639"/>
    <lineage>
        <taxon>Bacteria</taxon>
        <taxon>Pseudomonadati</taxon>
        <taxon>Pseudomonadota</taxon>
        <taxon>Gammaproteobacteria</taxon>
        <taxon>Enterobacterales</taxon>
        <taxon>Pectobacteriaceae</taxon>
        <taxon>Pectobacterium</taxon>
    </lineage>
</organism>
<keyword evidence="2" id="KW-1185">Reference proteome</keyword>
<sequence length="45" mass="5318">MFNRTTVKVSCPVCKHITEQKRNRFRENVTVMCPKCGLYFLPRGE</sequence>
<dbReference type="Pfam" id="PF23499">
    <property type="entry name" value="YnfU"/>
    <property type="match status" value="1"/>
</dbReference>
<evidence type="ECO:0000313" key="2">
    <source>
        <dbReference type="Proteomes" id="UP001313132"/>
    </source>
</evidence>
<dbReference type="Proteomes" id="UP001313132">
    <property type="component" value="Unassembled WGS sequence"/>
</dbReference>
<gene>
    <name evidence="1" type="ORF">WCT63_16590</name>
</gene>
<proteinExistence type="predicted"/>
<dbReference type="RefSeq" id="WP_228925412.1">
    <property type="nucleotide sequence ID" value="NZ_CAKLHY010000029.1"/>
</dbReference>
<accession>A0ABU8K1V4</accession>
<dbReference type="InterPro" id="IPR057793">
    <property type="entry name" value="YnfU-like"/>
</dbReference>
<reference evidence="1 2" key="1">
    <citation type="submission" date="2024-03" db="EMBL/GenBank/DDBJ databases">
        <title>Analysis of soft rot Pectobacteriaceae population diversity in US potato growing regions between 2016 and 2022.</title>
        <authorList>
            <person name="Ma X."/>
            <person name="Zhang X."/>
            <person name="Stodghill P."/>
            <person name="Rioux R."/>
            <person name="Babler B."/>
            <person name="Shrestha S."/>
            <person name="Babler B."/>
            <person name="Rivedal H."/>
            <person name="Frost K."/>
            <person name="Hao J."/>
            <person name="Secor G."/>
            <person name="Swingle B."/>
        </authorList>
    </citation>
    <scope>NUCLEOTIDE SEQUENCE [LARGE SCALE GENOMIC DNA]</scope>
    <source>
        <strain evidence="1 2">UMSS2</strain>
    </source>
</reference>
<dbReference type="NCBIfam" id="NF038384">
    <property type="entry name" value="zinc_YnfU_fam"/>
    <property type="match status" value="1"/>
</dbReference>
<protein>
    <submittedName>
        <fullName evidence="1">YnfU family zinc-binding protein</fullName>
    </submittedName>
</protein>
<comment type="caution">
    <text evidence="1">The sequence shown here is derived from an EMBL/GenBank/DDBJ whole genome shotgun (WGS) entry which is preliminary data.</text>
</comment>
<dbReference type="GeneID" id="65918583"/>
<evidence type="ECO:0000313" key="1">
    <source>
        <dbReference type="EMBL" id="MEI7104067.1"/>
    </source>
</evidence>
<name>A0ABU8K1V4_9GAMM</name>
<dbReference type="EMBL" id="JBBBON010000018">
    <property type="protein sequence ID" value="MEI7104067.1"/>
    <property type="molecule type" value="Genomic_DNA"/>
</dbReference>